<proteinExistence type="predicted"/>
<accession>A0A7S1FJS4</accession>
<evidence type="ECO:0000313" key="2">
    <source>
        <dbReference type="EMBL" id="CAD8870650.1"/>
    </source>
</evidence>
<gene>
    <name evidence="2" type="ORF">NSCI0253_LOCUS45007</name>
</gene>
<keyword evidence="1" id="KW-0732">Signal</keyword>
<evidence type="ECO:0008006" key="3">
    <source>
        <dbReference type="Google" id="ProtNLM"/>
    </source>
</evidence>
<feature type="chain" id="PRO_5030650262" description="SMP-30/Gluconolactonase/LRE-like region domain-containing protein" evidence="1">
    <location>
        <begin position="25"/>
        <end position="383"/>
    </location>
</feature>
<sequence length="383" mass="40236">MALCISLAWSVAFLAVLPHDLVSASRLVTSHARRFLIVSSPSSHNVYYSTLPSFHDFTLPAAERPVTNMTLLIDGQLDVCNATVNVTNNATGNITCEEENLGLLSPDGIAVYSNPEGQSVLFVSDMEAENIYSYTLTVQGSSTLVAGPQQRMMDAISGGASGLSVDIDGNLFFTTGSTGDIMRVAASETSTRNGSTTLLYGALDSSGAVSKPGSIATDDFFVYWANTDAGDTAGTVARAPARNASYSAVSNNTTSTYPQAIAANVAESTGVCAARDAIFFSDANASFYAVKKVGGSIASVTSSMAAPRGCVFDQENTVYVADAEGNAVYSMPAGFVQLRAVRHIFKAYEVDSPSQVALYMHGSAHRGSLMILVSLSLFFTCQP</sequence>
<protein>
    <recommendedName>
        <fullName evidence="3">SMP-30/Gluconolactonase/LRE-like region domain-containing protein</fullName>
    </recommendedName>
</protein>
<dbReference type="InterPro" id="IPR011042">
    <property type="entry name" value="6-blade_b-propeller_TolB-like"/>
</dbReference>
<dbReference type="SUPFAM" id="SSF101898">
    <property type="entry name" value="NHL repeat"/>
    <property type="match status" value="1"/>
</dbReference>
<reference evidence="2" key="1">
    <citation type="submission" date="2021-01" db="EMBL/GenBank/DDBJ databases">
        <authorList>
            <person name="Corre E."/>
            <person name="Pelletier E."/>
            <person name="Niang G."/>
            <person name="Scheremetjew M."/>
            <person name="Finn R."/>
            <person name="Kale V."/>
            <person name="Holt S."/>
            <person name="Cochrane G."/>
            <person name="Meng A."/>
            <person name="Brown T."/>
            <person name="Cohen L."/>
        </authorList>
    </citation>
    <scope>NUCLEOTIDE SEQUENCE</scope>
</reference>
<dbReference type="Gene3D" id="2.120.10.30">
    <property type="entry name" value="TolB, C-terminal domain"/>
    <property type="match status" value="1"/>
</dbReference>
<organism evidence="2">
    <name type="scientific">Noctiluca scintillans</name>
    <name type="common">Sea sparkle</name>
    <name type="synonym">Red tide dinoflagellate</name>
    <dbReference type="NCBI Taxonomy" id="2966"/>
    <lineage>
        <taxon>Eukaryota</taxon>
        <taxon>Sar</taxon>
        <taxon>Alveolata</taxon>
        <taxon>Dinophyceae</taxon>
        <taxon>Noctilucales</taxon>
        <taxon>Noctilucaceae</taxon>
        <taxon>Noctiluca</taxon>
    </lineage>
</organism>
<evidence type="ECO:0000256" key="1">
    <source>
        <dbReference type="SAM" id="SignalP"/>
    </source>
</evidence>
<name>A0A7S1FJS4_NOCSC</name>
<feature type="signal peptide" evidence="1">
    <location>
        <begin position="1"/>
        <end position="24"/>
    </location>
</feature>
<dbReference type="AlphaFoldDB" id="A0A7S1FJS4"/>
<dbReference type="EMBL" id="HBFQ01063569">
    <property type="protein sequence ID" value="CAD8870650.1"/>
    <property type="molecule type" value="Transcribed_RNA"/>
</dbReference>